<accession>E5ARN7</accession>
<dbReference type="Proteomes" id="UP000007437">
    <property type="component" value="Chromosome"/>
</dbReference>
<keyword evidence="1" id="KW-1133">Transmembrane helix</keyword>
<keyword evidence="1" id="KW-0472">Membrane</keyword>
<name>E5ARN7_MYCRK</name>
<dbReference type="KEGG" id="brh:RBRH_00099"/>
<proteinExistence type="predicted"/>
<dbReference type="HOGENOM" id="CLU_2463210_0_0_4"/>
<feature type="transmembrane region" description="Helical" evidence="1">
    <location>
        <begin position="46"/>
        <end position="66"/>
    </location>
</feature>
<feature type="transmembrane region" description="Helical" evidence="1">
    <location>
        <begin position="12"/>
        <end position="34"/>
    </location>
</feature>
<dbReference type="EMBL" id="FR687359">
    <property type="protein sequence ID" value="CBW75269.1"/>
    <property type="molecule type" value="Genomic_DNA"/>
</dbReference>
<organism evidence="2 3">
    <name type="scientific">Mycetohabitans rhizoxinica (strain DSM 19002 / CIP 109453 / HKI 454)</name>
    <name type="common">Paraburkholderia rhizoxinica</name>
    <dbReference type="NCBI Taxonomy" id="882378"/>
    <lineage>
        <taxon>Bacteria</taxon>
        <taxon>Pseudomonadati</taxon>
        <taxon>Pseudomonadota</taxon>
        <taxon>Betaproteobacteria</taxon>
        <taxon>Burkholderiales</taxon>
        <taxon>Burkholderiaceae</taxon>
        <taxon>Mycetohabitans</taxon>
    </lineage>
</organism>
<gene>
    <name evidence="2" type="ordered locus">RBRH_00099</name>
</gene>
<dbReference type="STRING" id="882378.RBRH_00099"/>
<dbReference type="OrthoDB" id="8971023at2"/>
<evidence type="ECO:0000313" key="2">
    <source>
        <dbReference type="EMBL" id="CBW75269.1"/>
    </source>
</evidence>
<reference evidence="2 3" key="1">
    <citation type="journal article" date="2011" name="J. Bacteriol.">
        <title>Complete genome sequence of Burkholderia rhizoxinica, an endosymbiont of Rhizopus microsporus.</title>
        <authorList>
            <person name="Lackner G."/>
            <person name="Moebius N."/>
            <person name="Partida-Martinez L."/>
            <person name="Hertweck C."/>
        </authorList>
    </citation>
    <scope>NUCLEOTIDE SEQUENCE [LARGE SCALE GENOMIC DNA]</scope>
    <source>
        <strain evidence="3">DSM 19002 / CIP 109453 / HKI 454</strain>
    </source>
</reference>
<evidence type="ECO:0000256" key="1">
    <source>
        <dbReference type="SAM" id="Phobius"/>
    </source>
</evidence>
<dbReference type="AlphaFoldDB" id="E5ARN7"/>
<keyword evidence="1" id="KW-0812">Transmembrane</keyword>
<sequence length="88" mass="9909">MNWCRLYAMLQIWIMVGLTSFSTAGCNTVVVIGVCRKLLGWSDGVSVFGVGFPVFLIQFILFAKYLPKPLRKAGMLSDDPEKFGPWFK</sequence>
<dbReference type="eggNOG" id="ENOG5030XB2">
    <property type="taxonomic scope" value="Bacteria"/>
</dbReference>
<dbReference type="PROSITE" id="PS51257">
    <property type="entry name" value="PROKAR_LIPOPROTEIN"/>
    <property type="match status" value="1"/>
</dbReference>
<dbReference type="RefSeq" id="WP_013435498.1">
    <property type="nucleotide sequence ID" value="NC_014722.1"/>
</dbReference>
<evidence type="ECO:0000313" key="3">
    <source>
        <dbReference type="Proteomes" id="UP000007437"/>
    </source>
</evidence>
<protein>
    <submittedName>
        <fullName evidence="2">Uncharacterized protein</fullName>
    </submittedName>
</protein>